<evidence type="ECO:0000313" key="4">
    <source>
        <dbReference type="Proteomes" id="UP001374584"/>
    </source>
</evidence>
<proteinExistence type="predicted"/>
<accession>A0AAN9QEL5</accession>
<comment type="caution">
    <text evidence="3">The sequence shown here is derived from an EMBL/GenBank/DDBJ whole genome shotgun (WGS) entry which is preliminary data.</text>
</comment>
<feature type="compositionally biased region" description="Acidic residues" evidence="2">
    <location>
        <begin position="327"/>
        <end position="340"/>
    </location>
</feature>
<evidence type="ECO:0000313" key="3">
    <source>
        <dbReference type="EMBL" id="KAK7332256.1"/>
    </source>
</evidence>
<feature type="coiled-coil region" evidence="1">
    <location>
        <begin position="11"/>
        <end position="66"/>
    </location>
</feature>
<feature type="compositionally biased region" description="Basic and acidic residues" evidence="2">
    <location>
        <begin position="163"/>
        <end position="186"/>
    </location>
</feature>
<feature type="compositionally biased region" description="Acidic residues" evidence="2">
    <location>
        <begin position="187"/>
        <end position="221"/>
    </location>
</feature>
<organism evidence="3 4">
    <name type="scientific">Phaseolus coccineus</name>
    <name type="common">Scarlet runner bean</name>
    <name type="synonym">Phaseolus multiflorus</name>
    <dbReference type="NCBI Taxonomy" id="3886"/>
    <lineage>
        <taxon>Eukaryota</taxon>
        <taxon>Viridiplantae</taxon>
        <taxon>Streptophyta</taxon>
        <taxon>Embryophyta</taxon>
        <taxon>Tracheophyta</taxon>
        <taxon>Spermatophyta</taxon>
        <taxon>Magnoliopsida</taxon>
        <taxon>eudicotyledons</taxon>
        <taxon>Gunneridae</taxon>
        <taxon>Pentapetalae</taxon>
        <taxon>rosids</taxon>
        <taxon>fabids</taxon>
        <taxon>Fabales</taxon>
        <taxon>Fabaceae</taxon>
        <taxon>Papilionoideae</taxon>
        <taxon>50 kb inversion clade</taxon>
        <taxon>NPAAA clade</taxon>
        <taxon>indigoferoid/millettioid clade</taxon>
        <taxon>Phaseoleae</taxon>
        <taxon>Phaseolus</taxon>
    </lineage>
</organism>
<feature type="region of interest" description="Disordered" evidence="2">
    <location>
        <begin position="305"/>
        <end position="344"/>
    </location>
</feature>
<feature type="region of interest" description="Disordered" evidence="2">
    <location>
        <begin position="163"/>
        <end position="225"/>
    </location>
</feature>
<keyword evidence="4" id="KW-1185">Reference proteome</keyword>
<evidence type="ECO:0000256" key="2">
    <source>
        <dbReference type="SAM" id="MobiDB-lite"/>
    </source>
</evidence>
<reference evidence="3 4" key="1">
    <citation type="submission" date="2024-01" db="EMBL/GenBank/DDBJ databases">
        <title>The genomes of 5 underutilized Papilionoideae crops provide insights into root nodulation and disease resistanc.</title>
        <authorList>
            <person name="Jiang F."/>
        </authorList>
    </citation>
    <scope>NUCLEOTIDE SEQUENCE [LARGE SCALE GENOMIC DNA]</scope>
    <source>
        <strain evidence="3">JINMINGXINNONG_FW02</strain>
        <tissue evidence="3">Leaves</tissue>
    </source>
</reference>
<name>A0AAN9QEL5_PHACN</name>
<dbReference type="Proteomes" id="UP001374584">
    <property type="component" value="Unassembled WGS sequence"/>
</dbReference>
<feature type="compositionally biased region" description="Basic and acidic residues" evidence="2">
    <location>
        <begin position="305"/>
        <end position="318"/>
    </location>
</feature>
<dbReference type="EMBL" id="JAYMYR010000011">
    <property type="protein sequence ID" value="KAK7332256.1"/>
    <property type="molecule type" value="Genomic_DNA"/>
</dbReference>
<sequence length="424" mass="50634">MMNHGYDEESMSKQREAIANLEKEMQKQNQKFIDMEHKHAEKALIARKLIEELLERQRSLLEMENKYNDSLNMIISYSLFFQNIVEISSLQFAAVKQQNDYKNLLNLAEDLKKQNEGLNAKIIHLEQENRRVEKGKLDGLEGHQFKKVNFYKSLSFKEKSTRKQEIELDKRAHTPKLKEVEGKKGMDEDDQEVEDTEEEDQDGEENQEVENVEEENQEEREDEKLVGRLLEDVKEKSEQLSFKEFQLDQENQMIRKVKLDDLEGREFKEFKEVHFDNSISFKEERIMKQEVELYKLTHAFEQERHEEANHKYDNKDNDENTNNNNESGDDNDEDECDNDYEDHNDAYDLDGHQYKETHFYNFVTLEEEWTMRQDVELHKNYMEAPLTATLQKGDKECYELDFDDLRNMFSRLGISCTLNNEPLM</sequence>
<dbReference type="AlphaFoldDB" id="A0AAN9QEL5"/>
<protein>
    <submittedName>
        <fullName evidence="3">Uncharacterized protein</fullName>
    </submittedName>
</protein>
<feature type="coiled-coil region" evidence="1">
    <location>
        <begin position="94"/>
        <end position="135"/>
    </location>
</feature>
<keyword evidence="1" id="KW-0175">Coiled coil</keyword>
<evidence type="ECO:0000256" key="1">
    <source>
        <dbReference type="SAM" id="Coils"/>
    </source>
</evidence>
<gene>
    <name evidence="3" type="ORF">VNO80_29005</name>
</gene>